<feature type="compositionally biased region" description="Acidic residues" evidence="1">
    <location>
        <begin position="194"/>
        <end position="208"/>
    </location>
</feature>
<dbReference type="OrthoDB" id="2793736at2759"/>
<dbReference type="AlphaFoldDB" id="A0A4Y9Z8C4"/>
<name>A0A4Y9Z8C4_9AGAM</name>
<gene>
    <name evidence="2" type="ORF">EVG20_g2239</name>
</gene>
<dbReference type="EMBL" id="SEOQ01000083">
    <property type="protein sequence ID" value="TFY70782.1"/>
    <property type="molecule type" value="Genomic_DNA"/>
</dbReference>
<proteinExistence type="predicted"/>
<sequence length="252" mass="28174">MSLYPVADLQTHAGELAQRLISLPDFSSAAHELLATLRTLASDLISRFTLTRAGINLYEFAYCRPEMRQYKSVYFDILRALRDRQADIDQDAVELLTRVPARRSLQAIIKSAHHASLHPAGPHLSLERCTSAHIMQAPLPGVKLAHAPTALAPARVQSRRARRPRQRLDRPAAETRLLARTRSPRRGSAWPADPDSENNSDSDVEGNDDAPVIFLQRPSRPRQFGIFCRGATRGHIRRGRIIGRGALVVYEI</sequence>
<accession>A0A4Y9Z8C4</accession>
<comment type="caution">
    <text evidence="2">The sequence shown here is derived from an EMBL/GenBank/DDBJ whole genome shotgun (WGS) entry which is preliminary data.</text>
</comment>
<evidence type="ECO:0000256" key="1">
    <source>
        <dbReference type="SAM" id="MobiDB-lite"/>
    </source>
</evidence>
<organism evidence="2 3">
    <name type="scientific">Dentipellis fragilis</name>
    <dbReference type="NCBI Taxonomy" id="205917"/>
    <lineage>
        <taxon>Eukaryota</taxon>
        <taxon>Fungi</taxon>
        <taxon>Dikarya</taxon>
        <taxon>Basidiomycota</taxon>
        <taxon>Agaricomycotina</taxon>
        <taxon>Agaricomycetes</taxon>
        <taxon>Russulales</taxon>
        <taxon>Hericiaceae</taxon>
        <taxon>Dentipellis</taxon>
    </lineage>
</organism>
<protein>
    <submittedName>
        <fullName evidence="2">Uncharacterized protein</fullName>
    </submittedName>
</protein>
<evidence type="ECO:0000313" key="3">
    <source>
        <dbReference type="Proteomes" id="UP000298327"/>
    </source>
</evidence>
<keyword evidence="3" id="KW-1185">Reference proteome</keyword>
<evidence type="ECO:0000313" key="2">
    <source>
        <dbReference type="EMBL" id="TFY70782.1"/>
    </source>
</evidence>
<reference evidence="2 3" key="1">
    <citation type="submission" date="2019-02" db="EMBL/GenBank/DDBJ databases">
        <title>Genome sequencing of the rare red list fungi Dentipellis fragilis.</title>
        <authorList>
            <person name="Buettner E."/>
            <person name="Kellner H."/>
        </authorList>
    </citation>
    <scope>NUCLEOTIDE SEQUENCE [LARGE SCALE GENOMIC DNA]</scope>
    <source>
        <strain evidence="2 3">DSM 105465</strain>
    </source>
</reference>
<dbReference type="Proteomes" id="UP000298327">
    <property type="component" value="Unassembled WGS sequence"/>
</dbReference>
<feature type="region of interest" description="Disordered" evidence="1">
    <location>
        <begin position="151"/>
        <end position="209"/>
    </location>
</feature>